<dbReference type="AlphaFoldDB" id="A0A1M5E2R7"/>
<accession>A0A1M5E2R7</accession>
<evidence type="ECO:0008006" key="4">
    <source>
        <dbReference type="Google" id="ProtNLM"/>
    </source>
</evidence>
<keyword evidence="3" id="KW-1185">Reference proteome</keyword>
<protein>
    <recommendedName>
        <fullName evidence="4">DUF1648 domain-containing protein</fullName>
    </recommendedName>
</protein>
<name>A0A1M5E2R7_9FLAO</name>
<reference evidence="3" key="1">
    <citation type="submission" date="2016-11" db="EMBL/GenBank/DDBJ databases">
        <authorList>
            <person name="Varghese N."/>
            <person name="Submissions S."/>
        </authorList>
    </citation>
    <scope>NUCLEOTIDE SEQUENCE [LARGE SCALE GENOMIC DNA]</scope>
    <source>
        <strain evidence="3">DSM 27619</strain>
    </source>
</reference>
<keyword evidence="1" id="KW-0472">Membrane</keyword>
<keyword evidence="1" id="KW-1133">Transmembrane helix</keyword>
<dbReference type="EMBL" id="FQUT01000006">
    <property type="protein sequence ID" value="SHF73558.1"/>
    <property type="molecule type" value="Genomic_DNA"/>
</dbReference>
<evidence type="ECO:0000256" key="1">
    <source>
        <dbReference type="SAM" id="Phobius"/>
    </source>
</evidence>
<gene>
    <name evidence="2" type="ORF">SAMN05443633_10686</name>
</gene>
<dbReference type="RefSeq" id="WP_072958258.1">
    <property type="nucleotide sequence ID" value="NZ_FQUT01000006.1"/>
</dbReference>
<dbReference type="OrthoDB" id="1262269at2"/>
<feature type="transmembrane region" description="Helical" evidence="1">
    <location>
        <begin position="49"/>
        <end position="71"/>
    </location>
</feature>
<evidence type="ECO:0000313" key="2">
    <source>
        <dbReference type="EMBL" id="SHF73558.1"/>
    </source>
</evidence>
<keyword evidence="1" id="KW-0812">Transmembrane</keyword>
<feature type="transmembrane region" description="Helical" evidence="1">
    <location>
        <begin position="96"/>
        <end position="115"/>
    </location>
</feature>
<dbReference type="Proteomes" id="UP000184518">
    <property type="component" value="Unassembled WGS sequence"/>
</dbReference>
<proteinExistence type="predicted"/>
<organism evidence="2 3">
    <name type="scientific">Chryseobacterium arachidis</name>
    <dbReference type="NCBI Taxonomy" id="1416778"/>
    <lineage>
        <taxon>Bacteria</taxon>
        <taxon>Pseudomonadati</taxon>
        <taxon>Bacteroidota</taxon>
        <taxon>Flavobacteriia</taxon>
        <taxon>Flavobacteriales</taxon>
        <taxon>Weeksellaceae</taxon>
        <taxon>Chryseobacterium group</taxon>
        <taxon>Chryseobacterium</taxon>
    </lineage>
</organism>
<evidence type="ECO:0000313" key="3">
    <source>
        <dbReference type="Proteomes" id="UP000184518"/>
    </source>
</evidence>
<sequence length="119" mass="13492">MKSAKIIFSISVLLLLLYIIALSLKFSSIQETVPIHYSSEGADGFGNKIFLWLEVGLNAILLMLISLPIFFPKKMFRKEEGYLETSFEIAIKNRQIFLSVVSVMVTLVFCIPSLIKFIL</sequence>